<dbReference type="OrthoDB" id="1141916at2"/>
<keyword evidence="3" id="KW-1185">Reference proteome</keyword>
<dbReference type="EMBL" id="FORU01000002">
    <property type="protein sequence ID" value="SFI96059.1"/>
    <property type="molecule type" value="Genomic_DNA"/>
</dbReference>
<dbReference type="Proteomes" id="UP000243887">
    <property type="component" value="Unassembled WGS sequence"/>
</dbReference>
<dbReference type="Pfam" id="PF19841">
    <property type="entry name" value="GldN"/>
    <property type="match status" value="1"/>
</dbReference>
<protein>
    <submittedName>
        <fullName evidence="2">Protein involved in gliding motility GldN</fullName>
    </submittedName>
</protein>
<feature type="chain" id="PRO_5017309838" evidence="1">
    <location>
        <begin position="24"/>
        <end position="295"/>
    </location>
</feature>
<accession>A0A1I3MGB0</accession>
<reference evidence="3" key="1">
    <citation type="submission" date="2016-10" db="EMBL/GenBank/DDBJ databases">
        <authorList>
            <person name="Varghese N."/>
            <person name="Submissions S."/>
        </authorList>
    </citation>
    <scope>NUCLEOTIDE SEQUENCE [LARGE SCALE GENOMIC DNA]</scope>
    <source>
        <strain evidence="3">DSM 26542</strain>
    </source>
</reference>
<dbReference type="RefSeq" id="WP_090678088.1">
    <property type="nucleotide sequence ID" value="NZ_FORU01000002.1"/>
</dbReference>
<evidence type="ECO:0000313" key="2">
    <source>
        <dbReference type="EMBL" id="SFI96059.1"/>
    </source>
</evidence>
<proteinExistence type="predicted"/>
<dbReference type="STRING" id="1150112.SAMN04487893_102146"/>
<feature type="signal peptide" evidence="1">
    <location>
        <begin position="1"/>
        <end position="23"/>
    </location>
</feature>
<dbReference type="NCBIfam" id="TIGR03523">
    <property type="entry name" value="GldN"/>
    <property type="match status" value="1"/>
</dbReference>
<name>A0A1I3MGB0_9FLAO</name>
<dbReference type="AlphaFoldDB" id="A0A1I3MGB0"/>
<sequence>MNWKKISTFIAFSAISLGSYAQANLLNARSADEIGIKDLAEIVAESEGPIPYGRVSDRDILFGMKVWETISLEEKVNAPYYFPTEAIAAEGRKSLFQVLIDGIKSGDLDEVYGDSDFKKKRTLKDLESAFTRIDTTDAGRDFYNAGEKIPDEYIVREELQPHHVKEYHIVGMWFFDRNQGELKYRLLGICPVVPDIYTLGSENENLVELFWVFYPGARELLFRNYAFNEKNPMKPINFDHMLNSRRFSASIYKTDNVYGDRRIDDYIQDNSMRQLLESERIKESIRNLEDDMWNY</sequence>
<evidence type="ECO:0000313" key="3">
    <source>
        <dbReference type="Proteomes" id="UP000243887"/>
    </source>
</evidence>
<evidence type="ECO:0000256" key="1">
    <source>
        <dbReference type="SAM" id="SignalP"/>
    </source>
</evidence>
<organism evidence="2 3">
    <name type="scientific">Myroides guanonis</name>
    <dbReference type="NCBI Taxonomy" id="1150112"/>
    <lineage>
        <taxon>Bacteria</taxon>
        <taxon>Pseudomonadati</taxon>
        <taxon>Bacteroidota</taxon>
        <taxon>Flavobacteriia</taxon>
        <taxon>Flavobacteriales</taxon>
        <taxon>Flavobacteriaceae</taxon>
        <taxon>Myroides</taxon>
    </lineage>
</organism>
<keyword evidence="1" id="KW-0732">Signal</keyword>
<dbReference type="InterPro" id="IPR019847">
    <property type="entry name" value="Gliding_motility_assoc_GldN"/>
</dbReference>
<gene>
    <name evidence="2" type="ORF">SAMN04487893_102146</name>
</gene>